<organism evidence="2 4">
    <name type="scientific">Candidatus Hakubella thermalkaliphila</name>
    <dbReference type="NCBI Taxonomy" id="2754717"/>
    <lineage>
        <taxon>Bacteria</taxon>
        <taxon>Bacillati</taxon>
        <taxon>Actinomycetota</taxon>
        <taxon>Actinomycetota incertae sedis</taxon>
        <taxon>Candidatus Hakubellales</taxon>
        <taxon>Candidatus Hakubellaceae</taxon>
        <taxon>Candidatus Hakubella</taxon>
    </lineage>
</organism>
<sequence>MAYRDVGQLNLLEVVPLVFQVAAEGDMVALDILKNVGEELALCANILIRQLFEPEEEVRVVLGGGILREAPEILLSTLRRKLLLERPQVCLVIPKLEPAVGALFFCFEEMGIPLDQFLIRRLESSWQRLKEKNCGLGPKF</sequence>
<evidence type="ECO:0000313" key="4">
    <source>
        <dbReference type="Proteomes" id="UP000591948"/>
    </source>
</evidence>
<reference evidence="3 4" key="1">
    <citation type="journal article" date="2020" name="Front. Microbiol.">
        <title>Single-cell genomics of novel Actinobacteria with the Wood-Ljungdahl pathway discovered in a serpentinizing system.</title>
        <authorList>
            <person name="Merino N."/>
            <person name="Kawai M."/>
            <person name="Boyd E.S."/>
            <person name="Colman D.R."/>
            <person name="McGlynn S.E."/>
            <person name="Nealson K.H."/>
            <person name="Kurokawa K."/>
            <person name="Hongoh Y."/>
        </authorList>
    </citation>
    <scope>NUCLEOTIDE SEQUENCE [LARGE SCALE GENOMIC DNA]</scope>
    <source>
        <strain evidence="1 3">S25</strain>
        <strain evidence="2 4">S33</strain>
    </source>
</reference>
<dbReference type="RefSeq" id="WP_176233940.1">
    <property type="nucleotide sequence ID" value="NZ_BLRY01000304.1"/>
</dbReference>
<dbReference type="AlphaFoldDB" id="A0A6V8PCK1"/>
<evidence type="ECO:0000313" key="1">
    <source>
        <dbReference type="EMBL" id="GFP26543.1"/>
    </source>
</evidence>
<evidence type="ECO:0000313" key="2">
    <source>
        <dbReference type="EMBL" id="GFP28611.1"/>
    </source>
</evidence>
<dbReference type="EMBL" id="BLRX01000684">
    <property type="protein sequence ID" value="GFP26543.1"/>
    <property type="molecule type" value="Genomic_DNA"/>
</dbReference>
<protein>
    <recommendedName>
        <fullName evidence="5">ATPase BadF/BadG/BcrA/BcrD type domain-containing protein</fullName>
    </recommendedName>
</protein>
<dbReference type="EMBL" id="BLRY01000304">
    <property type="protein sequence ID" value="GFP28611.1"/>
    <property type="molecule type" value="Genomic_DNA"/>
</dbReference>
<dbReference type="InterPro" id="IPR052519">
    <property type="entry name" value="Euk-type_GlcNAc_Kinase"/>
</dbReference>
<evidence type="ECO:0000313" key="3">
    <source>
        <dbReference type="Proteomes" id="UP000543224"/>
    </source>
</evidence>
<proteinExistence type="predicted"/>
<comment type="caution">
    <text evidence="2">The sequence shown here is derived from an EMBL/GenBank/DDBJ whole genome shotgun (WGS) entry which is preliminary data.</text>
</comment>
<dbReference type="InterPro" id="IPR043129">
    <property type="entry name" value="ATPase_NBD"/>
</dbReference>
<name>A0A6V8PCK1_9ACTN</name>
<accession>A0A6V8PCK1</accession>
<dbReference type="Proteomes" id="UP000591948">
    <property type="component" value="Unassembled WGS sequence"/>
</dbReference>
<dbReference type="Gene3D" id="3.30.420.40">
    <property type="match status" value="1"/>
</dbReference>
<keyword evidence="4" id="KW-1185">Reference proteome</keyword>
<dbReference type="PANTHER" id="PTHR43190:SF3">
    <property type="entry name" value="N-ACETYL-D-GLUCOSAMINE KINASE"/>
    <property type="match status" value="1"/>
</dbReference>
<gene>
    <name evidence="1" type="ORF">HKBW3S25_02038</name>
    <name evidence="2" type="ORF">HKBW3S33_02025</name>
</gene>
<evidence type="ECO:0008006" key="5">
    <source>
        <dbReference type="Google" id="ProtNLM"/>
    </source>
</evidence>
<dbReference type="Proteomes" id="UP000543224">
    <property type="component" value="Unassembled WGS sequence"/>
</dbReference>
<dbReference type="SUPFAM" id="SSF53067">
    <property type="entry name" value="Actin-like ATPase domain"/>
    <property type="match status" value="1"/>
</dbReference>
<dbReference type="PANTHER" id="PTHR43190">
    <property type="entry name" value="N-ACETYL-D-GLUCOSAMINE KINASE"/>
    <property type="match status" value="1"/>
</dbReference>